<dbReference type="AlphaFoldDB" id="X1FEZ3"/>
<dbReference type="GO" id="GO:0035556">
    <property type="term" value="P:intracellular signal transduction"/>
    <property type="evidence" value="ECO:0007669"/>
    <property type="project" value="InterPro"/>
</dbReference>
<reference evidence="2" key="1">
    <citation type="journal article" date="2014" name="Front. Microbiol.">
        <title>High frequency of phylogenetically diverse reductive dehalogenase-homologous genes in deep subseafloor sedimentary metagenomes.</title>
        <authorList>
            <person name="Kawai M."/>
            <person name="Futagami T."/>
            <person name="Toyoda A."/>
            <person name="Takaki Y."/>
            <person name="Nishi S."/>
            <person name="Hori S."/>
            <person name="Arai W."/>
            <person name="Tsubouchi T."/>
            <person name="Morono Y."/>
            <person name="Uchiyama I."/>
            <person name="Ito T."/>
            <person name="Fujiyama A."/>
            <person name="Inagaki F."/>
            <person name="Takami H."/>
        </authorList>
    </citation>
    <scope>NUCLEOTIDE SEQUENCE</scope>
    <source>
        <strain evidence="2">Expedition CK06-06</strain>
    </source>
</reference>
<dbReference type="InterPro" id="IPR029787">
    <property type="entry name" value="Nucleotide_cyclase"/>
</dbReference>
<accession>X1FEZ3</accession>
<sequence>MKCSNCNKEIMALVHFCPWCGIFLADDTLPLEELKLTFMRADLSGFTKMSEAMIAEDVMAYLNEVFGIFSKIIVSYKGIIYQIIGDEVVSVFGFPKESGFAAHMAIFAAEDMLKKLTELNKKEYLKVRANSGL</sequence>
<dbReference type="GO" id="GO:0009190">
    <property type="term" value="P:cyclic nucleotide biosynthetic process"/>
    <property type="evidence" value="ECO:0007669"/>
    <property type="project" value="InterPro"/>
</dbReference>
<comment type="caution">
    <text evidence="2">The sequence shown here is derived from an EMBL/GenBank/DDBJ whole genome shotgun (WGS) entry which is preliminary data.</text>
</comment>
<dbReference type="SUPFAM" id="SSF55073">
    <property type="entry name" value="Nucleotide cyclase"/>
    <property type="match status" value="1"/>
</dbReference>
<dbReference type="InterPro" id="IPR001054">
    <property type="entry name" value="A/G_cyclase"/>
</dbReference>
<dbReference type="EMBL" id="BARU01006013">
    <property type="protein sequence ID" value="GAH44211.1"/>
    <property type="molecule type" value="Genomic_DNA"/>
</dbReference>
<organism evidence="2">
    <name type="scientific">marine sediment metagenome</name>
    <dbReference type="NCBI Taxonomy" id="412755"/>
    <lineage>
        <taxon>unclassified sequences</taxon>
        <taxon>metagenomes</taxon>
        <taxon>ecological metagenomes</taxon>
    </lineage>
</organism>
<protein>
    <recommendedName>
        <fullName evidence="1">Guanylate cyclase domain-containing protein</fullName>
    </recommendedName>
</protein>
<feature type="domain" description="Guanylate cyclase" evidence="1">
    <location>
        <begin position="37"/>
        <end position="133"/>
    </location>
</feature>
<feature type="non-terminal residue" evidence="2">
    <location>
        <position position="133"/>
    </location>
</feature>
<evidence type="ECO:0000259" key="1">
    <source>
        <dbReference type="PROSITE" id="PS50125"/>
    </source>
</evidence>
<evidence type="ECO:0000313" key="2">
    <source>
        <dbReference type="EMBL" id="GAH44211.1"/>
    </source>
</evidence>
<dbReference type="Gene3D" id="3.30.70.1230">
    <property type="entry name" value="Nucleotide cyclase"/>
    <property type="match status" value="1"/>
</dbReference>
<name>X1FEZ3_9ZZZZ</name>
<dbReference type="Pfam" id="PF00211">
    <property type="entry name" value="Guanylate_cyc"/>
    <property type="match status" value="1"/>
</dbReference>
<proteinExistence type="predicted"/>
<dbReference type="PROSITE" id="PS50125">
    <property type="entry name" value="GUANYLATE_CYCLASE_2"/>
    <property type="match status" value="1"/>
</dbReference>
<gene>
    <name evidence="2" type="ORF">S03H2_11810</name>
</gene>
<dbReference type="CDD" id="cd07302">
    <property type="entry name" value="CHD"/>
    <property type="match status" value="1"/>
</dbReference>